<name>A0A6J4M9T0_9ACTN</name>
<sequence length="40" mass="4175">VSSEAGARCCGGSSRWQGRHSLRGGAGRSEGNPYRRPATV</sequence>
<proteinExistence type="predicted"/>
<dbReference type="EMBL" id="CADCUF010000267">
    <property type="protein sequence ID" value="CAA9352246.1"/>
    <property type="molecule type" value="Genomic_DNA"/>
</dbReference>
<evidence type="ECO:0000256" key="1">
    <source>
        <dbReference type="SAM" id="MobiDB-lite"/>
    </source>
</evidence>
<accession>A0A6J4M9T0</accession>
<reference evidence="2" key="1">
    <citation type="submission" date="2020-02" db="EMBL/GenBank/DDBJ databases">
        <authorList>
            <person name="Meier V. D."/>
        </authorList>
    </citation>
    <scope>NUCLEOTIDE SEQUENCE</scope>
    <source>
        <strain evidence="2">AVDCRST_MAG24</strain>
    </source>
</reference>
<feature type="region of interest" description="Disordered" evidence="1">
    <location>
        <begin position="1"/>
        <end position="40"/>
    </location>
</feature>
<feature type="non-terminal residue" evidence="2">
    <location>
        <position position="1"/>
    </location>
</feature>
<dbReference type="AlphaFoldDB" id="A0A6J4M9T0"/>
<protein>
    <submittedName>
        <fullName evidence="2">Uncharacterized protein</fullName>
    </submittedName>
</protein>
<gene>
    <name evidence="2" type="ORF">AVDCRST_MAG24-1867</name>
</gene>
<organism evidence="2">
    <name type="scientific">uncultured Nocardioidaceae bacterium</name>
    <dbReference type="NCBI Taxonomy" id="253824"/>
    <lineage>
        <taxon>Bacteria</taxon>
        <taxon>Bacillati</taxon>
        <taxon>Actinomycetota</taxon>
        <taxon>Actinomycetes</taxon>
        <taxon>Propionibacteriales</taxon>
        <taxon>Nocardioidaceae</taxon>
        <taxon>environmental samples</taxon>
    </lineage>
</organism>
<feature type="non-terminal residue" evidence="2">
    <location>
        <position position="40"/>
    </location>
</feature>
<evidence type="ECO:0000313" key="2">
    <source>
        <dbReference type="EMBL" id="CAA9352246.1"/>
    </source>
</evidence>